<keyword evidence="10 16" id="KW-0256">Endoplasmic reticulum</keyword>
<organism evidence="20 21">
    <name type="scientific">Branchiostoma lanceolatum</name>
    <name type="common">Common lancelet</name>
    <name type="synonym">Amphioxus lanceolatum</name>
    <dbReference type="NCBI Taxonomy" id="7740"/>
    <lineage>
        <taxon>Eukaryota</taxon>
        <taxon>Metazoa</taxon>
        <taxon>Chordata</taxon>
        <taxon>Cephalochordata</taxon>
        <taxon>Leptocardii</taxon>
        <taxon>Amphioxiformes</taxon>
        <taxon>Branchiostomatidae</taxon>
        <taxon>Branchiostoma</taxon>
    </lineage>
</organism>
<feature type="compositionally biased region" description="Low complexity" evidence="17">
    <location>
        <begin position="1997"/>
        <end position="2008"/>
    </location>
</feature>
<evidence type="ECO:0000256" key="3">
    <source>
        <dbReference type="ARBA" id="ARBA00004514"/>
    </source>
</evidence>
<gene>
    <name evidence="20" type="primary">SEC16A</name>
    <name evidence="20" type="ORF">BLAG_LOCUS23253</name>
</gene>
<dbReference type="GO" id="GO:0007029">
    <property type="term" value="P:endoplasmic reticulum organization"/>
    <property type="evidence" value="ECO:0007669"/>
    <property type="project" value="UniProtKB-ARBA"/>
</dbReference>
<feature type="compositionally biased region" description="Polar residues" evidence="17">
    <location>
        <begin position="557"/>
        <end position="571"/>
    </location>
</feature>
<evidence type="ECO:0000259" key="18">
    <source>
        <dbReference type="Pfam" id="PF12931"/>
    </source>
</evidence>
<feature type="compositionally biased region" description="Basic and acidic residues" evidence="17">
    <location>
        <begin position="2084"/>
        <end position="2096"/>
    </location>
</feature>
<feature type="region of interest" description="Disordered" evidence="17">
    <location>
        <begin position="849"/>
        <end position="1250"/>
    </location>
</feature>
<dbReference type="EMBL" id="OV696693">
    <property type="protein sequence ID" value="CAH1271159.1"/>
    <property type="molecule type" value="Genomic_DNA"/>
</dbReference>
<dbReference type="GO" id="GO:0070971">
    <property type="term" value="C:endoplasmic reticulum exit site"/>
    <property type="evidence" value="ECO:0007669"/>
    <property type="project" value="UniProtKB-ARBA"/>
</dbReference>
<dbReference type="GO" id="GO:0051668">
    <property type="term" value="P:localization within membrane"/>
    <property type="evidence" value="ECO:0007669"/>
    <property type="project" value="UniProtKB-ARBA"/>
</dbReference>
<dbReference type="GO" id="GO:0016192">
    <property type="term" value="P:vesicle-mediated transport"/>
    <property type="evidence" value="ECO:0007669"/>
    <property type="project" value="UniProtKB-KW"/>
</dbReference>
<evidence type="ECO:0000256" key="17">
    <source>
        <dbReference type="SAM" id="MobiDB-lite"/>
    </source>
</evidence>
<feature type="compositionally biased region" description="Polar residues" evidence="17">
    <location>
        <begin position="715"/>
        <end position="724"/>
    </location>
</feature>
<dbReference type="FunFam" id="1.25.40.1030:FF:000002">
    <property type="entry name" value="Protein transport protein sec16"/>
    <property type="match status" value="1"/>
</dbReference>
<feature type="region of interest" description="Disordered" evidence="17">
    <location>
        <begin position="1993"/>
        <end position="2127"/>
    </location>
</feature>
<feature type="compositionally biased region" description="Polar residues" evidence="17">
    <location>
        <begin position="105"/>
        <end position="124"/>
    </location>
</feature>
<feature type="domain" description="Sec16 Sec23-binding" evidence="18">
    <location>
        <begin position="1579"/>
        <end position="1814"/>
    </location>
</feature>
<feature type="compositionally biased region" description="Low complexity" evidence="17">
    <location>
        <begin position="2434"/>
        <end position="2475"/>
    </location>
</feature>
<evidence type="ECO:0000256" key="8">
    <source>
        <dbReference type="ARBA" id="ARBA00022490"/>
    </source>
</evidence>
<dbReference type="GO" id="GO:0005829">
    <property type="term" value="C:cytosol"/>
    <property type="evidence" value="ECO:0007669"/>
    <property type="project" value="UniProtKB-SubCell"/>
</dbReference>
<feature type="compositionally biased region" description="Low complexity" evidence="17">
    <location>
        <begin position="1870"/>
        <end position="1887"/>
    </location>
</feature>
<keyword evidence="7 16" id="KW-0813">Transport</keyword>
<dbReference type="GO" id="GO:0070973">
    <property type="term" value="P:protein localization to endoplasmic reticulum exit site"/>
    <property type="evidence" value="ECO:0007669"/>
    <property type="project" value="TreeGrafter"/>
</dbReference>
<evidence type="ECO:0000313" key="21">
    <source>
        <dbReference type="Proteomes" id="UP000838412"/>
    </source>
</evidence>
<feature type="compositionally biased region" description="Basic and acidic residues" evidence="17">
    <location>
        <begin position="2188"/>
        <end position="2211"/>
    </location>
</feature>
<evidence type="ECO:0000256" key="4">
    <source>
        <dbReference type="ARBA" id="ARBA00004524"/>
    </source>
</evidence>
<keyword evidence="14 16" id="KW-0333">Golgi apparatus</keyword>
<accession>A0A8K0AEC5</accession>
<feature type="compositionally biased region" description="Polar residues" evidence="17">
    <location>
        <begin position="2508"/>
        <end position="2524"/>
    </location>
</feature>
<feature type="compositionally biased region" description="Basic and acidic residues" evidence="17">
    <location>
        <begin position="2300"/>
        <end position="2311"/>
    </location>
</feature>
<feature type="compositionally biased region" description="Polar residues" evidence="17">
    <location>
        <begin position="385"/>
        <end position="416"/>
    </location>
</feature>
<feature type="region of interest" description="Disordered" evidence="17">
    <location>
        <begin position="2177"/>
        <end position="2539"/>
    </location>
</feature>
<dbReference type="InterPro" id="IPR024298">
    <property type="entry name" value="Sec16_Sec23-bd"/>
</dbReference>
<feature type="region of interest" description="Disordered" evidence="17">
    <location>
        <begin position="1856"/>
        <end position="1948"/>
    </location>
</feature>
<evidence type="ECO:0000313" key="20">
    <source>
        <dbReference type="EMBL" id="CAH1271159.1"/>
    </source>
</evidence>
<feature type="region of interest" description="Disordered" evidence="17">
    <location>
        <begin position="1537"/>
        <end position="1566"/>
    </location>
</feature>
<comment type="similarity">
    <text evidence="6 16">Belongs to the SEC16 family.</text>
</comment>
<feature type="compositionally biased region" description="Polar residues" evidence="17">
    <location>
        <begin position="2269"/>
        <end position="2287"/>
    </location>
</feature>
<feature type="compositionally biased region" description="Polar residues" evidence="17">
    <location>
        <begin position="335"/>
        <end position="351"/>
    </location>
</feature>
<feature type="compositionally biased region" description="Low complexity" evidence="17">
    <location>
        <begin position="529"/>
        <end position="547"/>
    </location>
</feature>
<feature type="compositionally biased region" description="Low complexity" evidence="17">
    <location>
        <begin position="142"/>
        <end position="153"/>
    </location>
</feature>
<evidence type="ECO:0000256" key="1">
    <source>
        <dbReference type="ARBA" id="ARBA00004395"/>
    </source>
</evidence>
<dbReference type="GO" id="GO:0015031">
    <property type="term" value="P:protein transport"/>
    <property type="evidence" value="ECO:0007669"/>
    <property type="project" value="UniProtKB-KW"/>
</dbReference>
<feature type="compositionally biased region" description="Low complexity" evidence="17">
    <location>
        <begin position="1920"/>
        <end position="1940"/>
    </location>
</feature>
<feature type="compositionally biased region" description="Low complexity" evidence="17">
    <location>
        <begin position="61"/>
        <end position="72"/>
    </location>
</feature>
<feature type="compositionally biased region" description="Basic and acidic residues" evidence="17">
    <location>
        <begin position="1053"/>
        <end position="1066"/>
    </location>
</feature>
<feature type="compositionally biased region" description="Basic and acidic residues" evidence="17">
    <location>
        <begin position="1195"/>
        <end position="1241"/>
    </location>
</feature>
<evidence type="ECO:0000256" key="12">
    <source>
        <dbReference type="ARBA" id="ARBA00022892"/>
    </source>
</evidence>
<dbReference type="InterPro" id="IPR024340">
    <property type="entry name" value="Sec16_CCD"/>
</dbReference>
<feature type="compositionally biased region" description="Pro residues" evidence="17">
    <location>
        <begin position="2335"/>
        <end position="2358"/>
    </location>
</feature>
<dbReference type="OrthoDB" id="8918678at2759"/>
<feature type="compositionally biased region" description="Pro residues" evidence="17">
    <location>
        <begin position="289"/>
        <end position="301"/>
    </location>
</feature>
<feature type="compositionally biased region" description="Polar residues" evidence="17">
    <location>
        <begin position="228"/>
        <end position="251"/>
    </location>
</feature>
<feature type="compositionally biased region" description="Pro residues" evidence="17">
    <location>
        <begin position="12"/>
        <end position="22"/>
    </location>
</feature>
<evidence type="ECO:0000256" key="6">
    <source>
        <dbReference type="ARBA" id="ARBA00005927"/>
    </source>
</evidence>
<dbReference type="Proteomes" id="UP000838412">
    <property type="component" value="Chromosome 8"/>
</dbReference>
<evidence type="ECO:0000256" key="9">
    <source>
        <dbReference type="ARBA" id="ARBA00022553"/>
    </source>
</evidence>
<dbReference type="GO" id="GO:0000139">
    <property type="term" value="C:Golgi membrane"/>
    <property type="evidence" value="ECO:0007669"/>
    <property type="project" value="UniProtKB-SubCell"/>
</dbReference>
<feature type="compositionally biased region" description="Polar residues" evidence="17">
    <location>
        <begin position="2044"/>
        <end position="2055"/>
    </location>
</feature>
<proteinExistence type="inferred from homology"/>
<feature type="compositionally biased region" description="Low complexity" evidence="17">
    <location>
        <begin position="875"/>
        <end position="925"/>
    </location>
</feature>
<keyword evidence="13 16" id="KW-0653">Protein transport</keyword>
<evidence type="ECO:0000256" key="7">
    <source>
        <dbReference type="ARBA" id="ARBA00022448"/>
    </source>
</evidence>
<feature type="compositionally biased region" description="Polar residues" evidence="17">
    <location>
        <begin position="2217"/>
        <end position="2228"/>
    </location>
</feature>
<feature type="compositionally biased region" description="Low complexity" evidence="17">
    <location>
        <begin position="2056"/>
        <end position="2067"/>
    </location>
</feature>
<feature type="compositionally biased region" description="Low complexity" evidence="17">
    <location>
        <begin position="993"/>
        <end position="1003"/>
    </location>
</feature>
<feature type="region of interest" description="Disordered" evidence="17">
    <location>
        <begin position="1"/>
        <end position="831"/>
    </location>
</feature>
<evidence type="ECO:0000256" key="10">
    <source>
        <dbReference type="ARBA" id="ARBA00022824"/>
    </source>
</evidence>
<feature type="compositionally biased region" description="Polar residues" evidence="17">
    <location>
        <begin position="73"/>
        <end position="92"/>
    </location>
</feature>
<dbReference type="GO" id="GO:0012507">
    <property type="term" value="C:ER to Golgi transport vesicle membrane"/>
    <property type="evidence" value="ECO:0007669"/>
    <property type="project" value="TreeGrafter"/>
</dbReference>
<feature type="compositionally biased region" description="Polar residues" evidence="17">
    <location>
        <begin position="426"/>
        <end position="438"/>
    </location>
</feature>
<evidence type="ECO:0000256" key="5">
    <source>
        <dbReference type="ARBA" id="ARBA00004556"/>
    </source>
</evidence>
<feature type="compositionally biased region" description="Polar residues" evidence="17">
    <location>
        <begin position="154"/>
        <end position="172"/>
    </location>
</feature>
<comment type="subcellular location">
    <subcellularLocation>
        <location evidence="3">Cytoplasm</location>
        <location evidence="3">Cytosol</location>
    </subcellularLocation>
    <subcellularLocation>
        <location evidence="5">Cytoplasm</location>
        <location evidence="5">Perinuclear region</location>
    </subcellularLocation>
    <subcellularLocation>
        <location evidence="2">Endoplasmic reticulum membrane</location>
        <topology evidence="2">Peripheral membrane protein</topology>
    </subcellularLocation>
    <subcellularLocation>
        <location evidence="1">Golgi apparatus membrane</location>
        <topology evidence="1">Peripheral membrane protein</topology>
    </subcellularLocation>
    <subcellularLocation>
        <location evidence="4">Microsome membrane</location>
    </subcellularLocation>
</comment>
<evidence type="ECO:0000256" key="2">
    <source>
        <dbReference type="ARBA" id="ARBA00004406"/>
    </source>
</evidence>
<keyword evidence="21" id="KW-1185">Reference proteome</keyword>
<dbReference type="Pfam" id="PF12932">
    <property type="entry name" value="Sec16"/>
    <property type="match status" value="1"/>
</dbReference>
<keyword evidence="12 16" id="KW-0931">ER-Golgi transport</keyword>
<keyword evidence="15 16" id="KW-0472">Membrane</keyword>
<feature type="compositionally biased region" description="Low complexity" evidence="17">
    <location>
        <begin position="648"/>
        <end position="657"/>
    </location>
</feature>
<feature type="compositionally biased region" description="Pro residues" evidence="17">
    <location>
        <begin position="857"/>
        <end position="869"/>
    </location>
</feature>
<feature type="compositionally biased region" description="Basic and acidic residues" evidence="17">
    <location>
        <begin position="1148"/>
        <end position="1188"/>
    </location>
</feature>
<feature type="compositionally biased region" description="Polar residues" evidence="17">
    <location>
        <begin position="941"/>
        <end position="977"/>
    </location>
</feature>
<dbReference type="PANTHER" id="PTHR13402">
    <property type="entry name" value="RGPR-RELATED"/>
    <property type="match status" value="1"/>
</dbReference>
<feature type="compositionally biased region" description="Polar residues" evidence="17">
    <location>
        <begin position="1889"/>
        <end position="1919"/>
    </location>
</feature>
<dbReference type="GO" id="GO:0048471">
    <property type="term" value="C:perinuclear region of cytoplasm"/>
    <property type="evidence" value="ECO:0007669"/>
    <property type="project" value="UniProtKB-SubCell"/>
</dbReference>
<dbReference type="PANTHER" id="PTHR13402:SF6">
    <property type="entry name" value="SECRETORY 16, ISOFORM I"/>
    <property type="match status" value="1"/>
</dbReference>
<evidence type="ECO:0000256" key="13">
    <source>
        <dbReference type="ARBA" id="ARBA00022927"/>
    </source>
</evidence>
<feature type="compositionally biased region" description="Polar residues" evidence="17">
    <location>
        <begin position="1040"/>
        <end position="1052"/>
    </location>
</feature>
<feature type="compositionally biased region" description="Polar residues" evidence="17">
    <location>
        <begin position="2019"/>
        <end position="2036"/>
    </location>
</feature>
<feature type="compositionally biased region" description="Basic and acidic residues" evidence="17">
    <location>
        <begin position="439"/>
        <end position="455"/>
    </location>
</feature>
<keyword evidence="11" id="KW-0492">Microsome</keyword>
<feature type="compositionally biased region" description="Polar residues" evidence="17">
    <location>
        <begin position="2415"/>
        <end position="2433"/>
    </location>
</feature>
<dbReference type="CDD" id="cd09233">
    <property type="entry name" value="ACE1-Sec16-like"/>
    <property type="match status" value="1"/>
</dbReference>
<feature type="compositionally biased region" description="Low complexity" evidence="17">
    <location>
        <begin position="456"/>
        <end position="468"/>
    </location>
</feature>
<evidence type="ECO:0000259" key="19">
    <source>
        <dbReference type="Pfam" id="PF12932"/>
    </source>
</evidence>
<feature type="domain" description="Sec16 central conserved" evidence="19">
    <location>
        <begin position="1415"/>
        <end position="1515"/>
    </location>
</feature>
<feature type="compositionally biased region" description="Polar residues" evidence="17">
    <location>
        <begin position="681"/>
        <end position="691"/>
    </location>
</feature>
<protein>
    <recommendedName>
        <fullName evidence="16">Protein transport protein sec16</fullName>
    </recommendedName>
</protein>
<dbReference type="Pfam" id="PF12931">
    <property type="entry name" value="TPR_Sec16"/>
    <property type="match status" value="1"/>
</dbReference>
<evidence type="ECO:0000256" key="15">
    <source>
        <dbReference type="ARBA" id="ARBA00023136"/>
    </source>
</evidence>
<evidence type="ECO:0000256" key="11">
    <source>
        <dbReference type="ARBA" id="ARBA00022848"/>
    </source>
</evidence>
<feature type="compositionally biased region" description="Basic and acidic residues" evidence="17">
    <location>
        <begin position="744"/>
        <end position="788"/>
    </location>
</feature>
<feature type="compositionally biased region" description="Basic and acidic residues" evidence="17">
    <location>
        <begin position="1539"/>
        <end position="1548"/>
    </location>
</feature>
<feature type="compositionally biased region" description="Low complexity" evidence="17">
    <location>
        <begin position="1316"/>
        <end position="1335"/>
    </location>
</feature>
<name>A0A8K0AEC5_BRALA</name>
<dbReference type="Gene3D" id="1.25.40.1030">
    <property type="match status" value="1"/>
</dbReference>
<feature type="compositionally biased region" description="Low complexity" evidence="17">
    <location>
        <begin position="490"/>
        <end position="504"/>
    </location>
</feature>
<feature type="compositionally biased region" description="Polar residues" evidence="17">
    <location>
        <begin position="1550"/>
        <end position="1561"/>
    </location>
</feature>
<feature type="region of interest" description="Disordered" evidence="17">
    <location>
        <begin position="1309"/>
        <end position="1357"/>
    </location>
</feature>
<dbReference type="GO" id="GO:0007030">
    <property type="term" value="P:Golgi organization"/>
    <property type="evidence" value="ECO:0007669"/>
    <property type="project" value="TreeGrafter"/>
</dbReference>
<keyword evidence="9" id="KW-0597">Phosphoprotein</keyword>
<reference evidence="20" key="1">
    <citation type="submission" date="2022-01" db="EMBL/GenBank/DDBJ databases">
        <authorList>
            <person name="Braso-Vives M."/>
        </authorList>
    </citation>
    <scope>NUCLEOTIDE SEQUENCE</scope>
</reference>
<evidence type="ECO:0000256" key="16">
    <source>
        <dbReference type="RuleBase" id="RU364101"/>
    </source>
</evidence>
<feature type="compositionally biased region" description="Basic and acidic residues" evidence="17">
    <location>
        <begin position="2242"/>
        <end position="2251"/>
    </location>
</feature>
<feature type="compositionally biased region" description="Basic and acidic residues" evidence="17">
    <location>
        <begin position="1085"/>
        <end position="1139"/>
    </location>
</feature>
<feature type="compositionally biased region" description="Basic and acidic residues" evidence="17">
    <location>
        <begin position="979"/>
        <end position="990"/>
    </location>
</feature>
<evidence type="ECO:0000256" key="14">
    <source>
        <dbReference type="ARBA" id="ARBA00023034"/>
    </source>
</evidence>
<keyword evidence="8" id="KW-0963">Cytoplasm</keyword>
<dbReference type="GO" id="GO:0005789">
    <property type="term" value="C:endoplasmic reticulum membrane"/>
    <property type="evidence" value="ECO:0007669"/>
    <property type="project" value="UniProtKB-SubCell"/>
</dbReference>
<sequence length="2539" mass="278643">MCRQFHSGYAQPQPPQGWPPQDPAQKPAFFNPQQMAAPASGPPMFFNPASFDSAAVPPFLPQQGPAHPPQQQWDHLSYQQQQQQPTWNSHEVQNGPPHQGGYQGGANNVQQNEYSQQPYSSWQEQDLYAPPQTDPLADSRASSSFYESSGQSSTLGFTFSSENPSLNSSERTSPMLAGGDYGQGGFPYDGMDIPRDGMQQQPPSEGAALFRQPEGNSVPNDSGPVGQYFSSPGNTNTASVPASMPQVSMFSPQFGLPEESRGTASLGQEEGSLTRELTGQEQEENIQQFPPPQNNQPPPIPNFEGSQSGQNWDFGGAPHQEMRRELTGQEDGLDSQMQDPAQFALQQSEPQQAPPVLTVEEPTAGVPTLSPGVPTPSPGILTPSPGHSRNGSQQFDTISLSSGKEGNPSRSGSRASSLIVEGQAQPGVNVTPGVSNSGIREDFDVGTRPVGDHSRSGSVDSGRSGPGVADIPPQSVTQSENVAGLERSRSGSAESGRSARSNRSVSSIPPAPPLNVPYQEGAAMERSRSGSAESGRSGSSGRPPSLSRHNRAESNDSIHSAGSNPALSSQPPLMEEQSPGDGAPSPQPTQTIRPSDVGPGDSPEGAASPDEPTQPQQGDGEPEPPPQNTRPPQARPSGHSPPPPSRPSIPNFPIFSPMEGSMAPQFPFTNNFPPAGPSMPSPIQHSATSPFQPVATRPQPFPARTEHNGFPGEGQDSTPTSGNDNDAAATGRQDREASAVVRQSSREEHHQHSRENLVEREPLPRREDMRNVGEEPRERRTSGLRDSAEGEQSVPPPMPVQPVPTHSHHHAHHRKPEERRESTPTASLWSADVPTSVPSVILAPAAPPTLTQAPSVQPHPVPMFVPAPNLPNNMQAAAASPPEKQQQQQPPASAMPSSAFGTPSTVAATAPTTSASTPSQQSPASNDTYRNASAPPPDSTAGGQQNVPPASTPQSYSTPPSRQTSTVSNSSYTSQPSRPAEERSQERRNPLESQPSPSRSPRQVAGNEGEPEDRYNQRGQPPKPAGQATQPVDIRRDMPPSTQTNQQPSSDGDYSRTRDYRGREGDTSYSTQEPERPSSRSSNHGSDRDWDRDRDERSHDRQDRRDSSYDQRDRRYDNRRDYYQERDYRSRSYEQDPRYARQGSYDSYYERQESRERERPSSRQERERPSSRQGERPRSRQDYDREAYYRQYSAEYDRSGYYDQEKYRRRRDYYGRDYDSRTQRDPRYSRERGNQRSKSVDDTDYGANDPRYQEWYNYYYGRHGNSYDPRYYEYYKQQMQQQQSQTQGYDMYAYDPRYDNTYDDEQYVEDDRRSVHSSASGHSSHSQHSQGWSGQYDDRFARGLPSRRQPGRDKCVRPQQYYRVRGLVQGFLSARWTAVGQSNNHTALPSGSVQRVHVGISPATRTTPAKFHIPHVLARFGPGGHMIKVLPNNPADGMPAVVEVHGLETLLVNNNEVEELRSFHGPLIKGVTHKSDVIRFCQDKAAACLASTDIRDKESAALLWQLLELLCRQNGTIVGTDISELLLQGHPSMAYPQRTEAEGEDRGSQGDLSQASTTSDGTVGGTEAADIERLTQKFRELLLFGRKKDALEWAMKGGLWGHALLLASKMDSRAHANVMTRFANSLPMNDPLQTLYQLMSHRQPAAVTSCADERWGDWRPHLAMVLSNHTQRPEVDRKSIITLGDTLGSRGLLHAAHFCYLMAQANFGHYSKKASKMVLLGSSHSLPFMEFASNEAIQMTEVYEYAMTLGNAAHYILPSFQEYKFLYATRLAECGMTAQALTYCECIVSAVERAPTSFSSTLIGQLHQLSERLFWHDPQFSSLSAEEDQDYEWINSIRYMNQQVLEGALLPSSASDTPMFVGSTEPSIDGTSTPTPGETTYTGMGTPQYDPNQQQEQYEGYNTSGMDPTAYQQQGGTDSPYQQYNQQQQQQQMDPNNYQPWSKPVSNDMNLMASMNSEYSTTSVATTTTDGGTEVENDVPDYYDQMAGQVSFKTLAPSSPEESPGEGPTDTAEEDSENSPRMVQQQHRGTPDSQGSHGRLRALSGSSHASTTRARSMSGSSQLSHGSQRMRRRQRTTSESSQVDIKEEPGQKKQEKSSGGNRKTKRVSVSPYHETPEQFAQLSQNKDSAKLELAMSVGNSQLQDQCHDSGLDARGSSLFWREEASVRRKLFQLEVIEEQEGEESSTTHAKDLDKETDTRREEVGRKGEQEVLKVSTLPPQSQETTQSDLRVVEGQEGTAKAETQKSDRTETQEVPNSRQASVKPKDSNKASQSHQGQKNSAQRSGGTSWLGGLFNKMMRGKNEIHLPDDTNKSIVWDATRGKWINQNEAEEEDAAPPPPPPKDPMPSPAGGPAPPPGNTPNRFSRRAGPTGKYVDVLNQSGTTKPAAPPPDLFPGMAPGGNAMPNLFVPAAVPTSDANEPQGSQLQGTMTQGNPQGTPAPTQAQQQQQQQQPMFYNPNEPTTTAALAPPTSTSNTQAQQPQDNAGPPPADQGMAAPPQGPAAPPMFFNPSSFSGQNSPFNSPGQAPSGLGSRPRYARPR</sequence>